<protein>
    <submittedName>
        <fullName evidence="2">RHTO0S08e01574g1_1</fullName>
    </submittedName>
</protein>
<reference evidence="2" key="1">
    <citation type="journal article" date="2014" name="Genome Announc.">
        <title>Draft genome sequence of Rhodosporidium toruloides CECT1137, an oleaginous yeast of biotechnological interest.</title>
        <authorList>
            <person name="Morin N."/>
            <person name="Calcas X."/>
            <person name="Devillers H."/>
            <person name="Durrens P."/>
            <person name="Sherman D.J."/>
            <person name="Nicaud J.-M."/>
            <person name="Neuveglise C."/>
        </authorList>
    </citation>
    <scope>NUCLEOTIDE SEQUENCE</scope>
    <source>
        <strain evidence="2">CECT1137</strain>
    </source>
</reference>
<feature type="compositionally biased region" description="Low complexity" evidence="1">
    <location>
        <begin position="420"/>
        <end position="432"/>
    </location>
</feature>
<proteinExistence type="predicted"/>
<dbReference type="EMBL" id="LK052943">
    <property type="protein sequence ID" value="CDR43415.1"/>
    <property type="molecule type" value="Genomic_DNA"/>
</dbReference>
<feature type="compositionally biased region" description="Basic and acidic residues" evidence="1">
    <location>
        <begin position="218"/>
        <end position="236"/>
    </location>
</feature>
<gene>
    <name evidence="2" type="ORF">RHTO0S_08e01574g</name>
</gene>
<dbReference type="OrthoDB" id="2526605at2759"/>
<feature type="compositionally biased region" description="Acidic residues" evidence="1">
    <location>
        <begin position="149"/>
        <end position="162"/>
    </location>
</feature>
<feature type="region of interest" description="Disordered" evidence="1">
    <location>
        <begin position="285"/>
        <end position="477"/>
    </location>
</feature>
<feature type="compositionally biased region" description="Polar residues" evidence="1">
    <location>
        <begin position="292"/>
        <end position="302"/>
    </location>
</feature>
<name>A0A061B942_RHOTO</name>
<feature type="compositionally biased region" description="Basic and acidic residues" evidence="1">
    <location>
        <begin position="462"/>
        <end position="472"/>
    </location>
</feature>
<feature type="compositionally biased region" description="Low complexity" evidence="1">
    <location>
        <begin position="109"/>
        <end position="121"/>
    </location>
</feature>
<feature type="compositionally biased region" description="Low complexity" evidence="1">
    <location>
        <begin position="198"/>
        <end position="214"/>
    </location>
</feature>
<sequence length="604" mass="64295">MPGLLYIELATTPGTDEATRHDRGGVVIRADQSYEAALREVHSSFRISETTYDCCFAQRPPHRDKPFIVAPSAWELLPPGSHLEFVVTPKGQVKPVVDVPAIIKLEDPSSSAEGAAAREASLPPSTVRSQVASSQATSFHAPATPSNTDDSDVEVSDSEDDSIALRGGLFGPRPSGLAGEGEHGGDGFQADDPRHNAAQRARSASPSPSTLSSRNGRIKADLRRRIEESEGEERVAESTSNQHDSSGSAQSRTLDGTPRASRTSADSEASFRVGLDANGNVAFVAPSPAPWSPTSRSATAAQSRKGKERAYEPVAASPAKKAVKKEVSSPAKGPVASTSGSSDMSIWRTTSLNPRISGEASTSASSSGLSSSRSIPNLSCGSASSSASPALSSIHPPVVKRARSSSPDAAPNKRVAQTTPRAGRAAPSSPARSHLHRTSPYVAQDTPPPPPASQRSSTARKSWSDKRREALSRPRVSIPPLGRSERFHYWIRLPNWPTAPPNLGPLKPVLLFMQQARGDVTLGLTLARVFDAAAEHSGWDAKDLKATFHVPDDAGKEEDVVVWGWDTILTEFCDLEEIGLEGKGDVIDFDYAPYRPDRGCYDVD</sequence>
<feature type="region of interest" description="Disordered" evidence="1">
    <location>
        <begin position="109"/>
        <end position="269"/>
    </location>
</feature>
<accession>A0A061B942</accession>
<feature type="compositionally biased region" description="Polar residues" evidence="1">
    <location>
        <begin position="336"/>
        <end position="354"/>
    </location>
</feature>
<evidence type="ECO:0000256" key="1">
    <source>
        <dbReference type="SAM" id="MobiDB-lite"/>
    </source>
</evidence>
<dbReference type="AlphaFoldDB" id="A0A061B942"/>
<feature type="compositionally biased region" description="Polar residues" evidence="1">
    <location>
        <begin position="123"/>
        <end position="148"/>
    </location>
</feature>
<organism evidence="2">
    <name type="scientific">Rhodotorula toruloides</name>
    <name type="common">Yeast</name>
    <name type="synonym">Rhodosporidium toruloides</name>
    <dbReference type="NCBI Taxonomy" id="5286"/>
    <lineage>
        <taxon>Eukaryota</taxon>
        <taxon>Fungi</taxon>
        <taxon>Dikarya</taxon>
        <taxon>Basidiomycota</taxon>
        <taxon>Pucciniomycotina</taxon>
        <taxon>Microbotryomycetes</taxon>
        <taxon>Sporidiobolales</taxon>
        <taxon>Sporidiobolaceae</taxon>
        <taxon>Rhodotorula</taxon>
    </lineage>
</organism>
<feature type="compositionally biased region" description="Polar residues" evidence="1">
    <location>
        <begin position="238"/>
        <end position="267"/>
    </location>
</feature>
<feature type="compositionally biased region" description="Basic and acidic residues" evidence="1">
    <location>
        <begin position="180"/>
        <end position="195"/>
    </location>
</feature>
<feature type="compositionally biased region" description="Low complexity" evidence="1">
    <location>
        <begin position="355"/>
        <end position="393"/>
    </location>
</feature>
<evidence type="ECO:0000313" key="2">
    <source>
        <dbReference type="EMBL" id="CDR43415.1"/>
    </source>
</evidence>